<organism evidence="8 9">
    <name type="scientific">Sporisorium scitamineum</name>
    <dbReference type="NCBI Taxonomy" id="49012"/>
    <lineage>
        <taxon>Eukaryota</taxon>
        <taxon>Fungi</taxon>
        <taxon>Dikarya</taxon>
        <taxon>Basidiomycota</taxon>
        <taxon>Ustilaginomycotina</taxon>
        <taxon>Ustilaginomycetes</taxon>
        <taxon>Ustilaginales</taxon>
        <taxon>Ustilaginaceae</taxon>
        <taxon>Sporisorium</taxon>
    </lineage>
</organism>
<dbReference type="Proteomes" id="UP000242770">
    <property type="component" value="Unassembled WGS sequence"/>
</dbReference>
<dbReference type="EMBL" id="CCFA01002174">
    <property type="protein sequence ID" value="CDW97714.1"/>
    <property type="molecule type" value="Genomic_DNA"/>
</dbReference>
<accession>A0A0F7S8M3</accession>
<protein>
    <recommendedName>
        <fullName evidence="2">separase</fullName>
        <ecNumber evidence="2">3.4.22.49</ecNumber>
    </recommendedName>
</protein>
<sequence length="2501" mass="270282">MPGRVAATTAVVSTAGAPSAAKTVTKTRSAAAATAATRSAVSSSSAAKSSASKTASTSATASRATAPRSTTRRVAATSSASSSRSTSSSTPSTSTARSTTTAASTTSARSHAVTSRATTTAKASTVGSRAATISAPIANSSTAKVARSKTSAAPPTKPSTATIDQTWTEAEVLRALAAPTTLPVAIPYFVLLQLGTTAQSLHLDAELDSGFTFTSAPTTLATARRVYFAKQLVNAGLSLLAQLAASNWLATSATTSSQAPHVLAAVNTYRIAARFLLLPCDEASSKATGKQKELEVETVILRSCNKLKTIGLTDAARADCEYLGRVAAATDHAVADSDAASRSMLLPPFQMSNDSTSEPSSARISFLVELQSSSAAHALDSANSSALDSIVIDLNHEHGPLAWQLYGRRHGGEVRILDRAAFAIERVISKALQRLEAPNSQEYLPLRTLALQLLVQVSDIDLNAFWERVARAGGAVLKQAQKDREDLALVYDAVQDSFETIIATANNVAEHSQAKTKLQGDGYQRFCEYWLSFARKAGSSVGVERATAAMSATSPSSQPASVESPVAIDHAGPAIANPTTSAEPAVQAQLSDMDIAKVCAILTGSVLALDKVLAGTSEADTQAKLDDAARILEKQVAAWPVTSPMSSQLKLYRVVDQLHRRSCSKLSNQGCDSKGQPKPDSTGSADVDRLSRACLLLLRSLFQHSETHASAESPAPDSAAKSTPSRTAALPSRDACLADIVYGYRVLANKLFNAASRSARDEALKEIKTCYQLMHGDVAQSIPPKVRSEQLRLLSTSFYNPAGILYNAANYVEAAVFLQLAADCDNESLNLQSNNVQLSASEQQQPDDALRKRQDAFNKKLEYTAVAFRFAGNKSEALQTYQRLLFSQASSMAKTLDGQASDSSIEEVFKGSDLKGMSTSIKAVIDLSVHEFSLDMDLRDHEHSLVHWLTQDTQMQPSVQGAILEHAFSLLEARSHLSNAARAISSIHDALLEIYAASDFPLRRARTLARKLDMDVLSHALVLSEEDIAKLEEDALACLDSPNLEKDEGLRCFQAQYRCSVLLSTALHARLRQPFDDPQVVSAKVESACKGLSSALAASLKVAQPATPLSSRNSPKGAVTTPMVTPGTKGVPRKATAAPGRTATTRKALAPRSAPSQPTATPANNPSTPPSKNDRPDFDLTAPALSRGAAQINKVAGARRLDRPEHFCQSLLTFQEAFSALALTRCSVHILKAVRAATRLDAEIVPGLEEIFCRASVDLSKAYLALGKVTRAETALRSATAVLSRTASPSSTSSKLLLVSQDVRFQCLMTQAQILAQEDSLVSAQARFAEGLKLARTPSKNDKPVSSSLERLRQRERQAIAFTVCAQVQMARGDLAASIESTTLALRQLIRLSGNLSHIASKTQESQQDQSQKVQSDELAPSSDIVMDSPEEQPKKQEQQKEEQQLPKFSSATFSSLFWRCCGLLLDNYMQLSRLHSVRGSAGDAEAIAGEGIDFATSLRFALPLAQALIQRGELRLLLNRAEQGQEDLSRCLEVLQNTWIPQVVSLSYVQGDCLMRIEQLGEALRSYTAGEATLRSLSSAFVDAEHALPSPRAPTHHRRKSSLSSPAAQMRARLSGSGLGMDLVLPDLQSRLLQRQAWILHLMGEAERSEEAMEKAASIKDGLATIDARVDQFVLQGRIALRRALDHLKDDHFFSMLPEAALSIPMVPSVSVRTLVAATGSHHRTISEDTVKTALEMLTPADSAFREALSLGLLSSHSLTLREAFASLAQVYTTQAALGKNVKMAANAAAALLDWASSVGIRRNLLMAISSKLRGPNAALEDREWPSLAGIDPPGSTLVFRTQRGRSVEEDESDEEEALPARLAKLTLNKPAHVSQDRSASTSSPLSAFWQSVRLRHQQAQHEPGSAKHLLPRNWTVISISVRSTDVENLVLTRQEGGGGMDGCTAKEAVLYSLPMNRRSQRDGTEEEEEQLTLKAAQEKLVEIVRLSNDGIHGVKDVQSIDARRRWWSERHRLDDELRELLQAIQDTWLGGFKGVFSEPTSDARAITALRARFEKIIRRACFPTANKRPAKLKLDDAVFECFAGLPADCTDEDLEDLVHYVMDALQFSGFQVAVDEIDLDETAMDLRGALEEFNGKKAQSSPNKASMAYVAVDEEEQMQDHHIFLVLDKDTAVFPWESMPILRNRAVSRIPSMAFLQDRIEMAKIFCRKPDLCQDDDEMGEPELSPLQKGKQAARSRSRSPTKTSQPVTATTLGSSKSAMPVEDHAMAGAFDSAWQVALRNGKLFSLSKRKTFYLLNPGGDLVQSQDRFEPWLQGRSASHGWKGIVGRQPIVDELPDALSSSDLMLYFGHGGAEQFIRQSKVRELQRCAVAMLWGCSSAMLHDNGEFDGTGTPLNYMCAGAPAMVGNLWDMTDRELDSVCEGVFGRLGLMEARERAEVKAAARNIKLDRKGNLEASRAPTEMSLARAVAESRNDCRLPYLTGAATVVYGVPVYWTDGDL</sequence>
<evidence type="ECO:0000313" key="8">
    <source>
        <dbReference type="EMBL" id="CDW97714.1"/>
    </source>
</evidence>
<feature type="region of interest" description="Disordered" evidence="5">
    <location>
        <begin position="143"/>
        <end position="162"/>
    </location>
</feature>
<dbReference type="EC" id="3.4.22.49" evidence="2"/>
<evidence type="ECO:0000256" key="3">
    <source>
        <dbReference type="ARBA" id="ARBA00022801"/>
    </source>
</evidence>
<evidence type="ECO:0000259" key="6">
    <source>
        <dbReference type="PROSITE" id="PS51700"/>
    </source>
</evidence>
<dbReference type="GO" id="GO:0051307">
    <property type="term" value="P:meiotic chromosome separation"/>
    <property type="evidence" value="ECO:0007669"/>
    <property type="project" value="TreeGrafter"/>
</dbReference>
<evidence type="ECO:0000313" key="9">
    <source>
        <dbReference type="Proteomes" id="UP000242770"/>
    </source>
</evidence>
<dbReference type="STRING" id="49012.A0A0F7S8M3"/>
<dbReference type="GO" id="GO:0005634">
    <property type="term" value="C:nucleus"/>
    <property type="evidence" value="ECO:0007669"/>
    <property type="project" value="InterPro"/>
</dbReference>
<keyword evidence="3" id="KW-0378">Hydrolase</keyword>
<dbReference type="Pfam" id="PF03568">
    <property type="entry name" value="Separin_C"/>
    <property type="match status" value="1"/>
</dbReference>
<proteinExistence type="predicted"/>
<dbReference type="PROSITE" id="PS51700">
    <property type="entry name" value="SEPARIN"/>
    <property type="match status" value="1"/>
</dbReference>
<feature type="domain" description="Peptidase C50" evidence="6">
    <location>
        <begin position="2291"/>
        <end position="2389"/>
    </location>
</feature>
<evidence type="ECO:0000256" key="4">
    <source>
        <dbReference type="ARBA" id="ARBA00022829"/>
    </source>
</evidence>
<dbReference type="OrthoDB" id="10255632at2759"/>
<feature type="region of interest" description="Disordered" evidence="5">
    <location>
        <begin position="1400"/>
        <end position="1447"/>
    </location>
</feature>
<dbReference type="GO" id="GO:0005737">
    <property type="term" value="C:cytoplasm"/>
    <property type="evidence" value="ECO:0007669"/>
    <property type="project" value="TreeGrafter"/>
</dbReference>
<dbReference type="InterPro" id="IPR011990">
    <property type="entry name" value="TPR-like_helical_dom_sf"/>
</dbReference>
<evidence type="ECO:0000256" key="5">
    <source>
        <dbReference type="SAM" id="MobiDB-lite"/>
    </source>
</evidence>
<evidence type="ECO:0000256" key="2">
    <source>
        <dbReference type="ARBA" id="ARBA00012489"/>
    </source>
</evidence>
<feature type="compositionally biased region" description="Low complexity" evidence="5">
    <location>
        <begin position="710"/>
        <end position="722"/>
    </location>
</feature>
<dbReference type="PANTHER" id="PTHR12792:SF0">
    <property type="entry name" value="SEPARIN"/>
    <property type="match status" value="1"/>
</dbReference>
<dbReference type="EMBL" id="LK056678">
    <property type="protein sequence ID" value="CDR88477.1"/>
    <property type="molecule type" value="Genomic_DNA"/>
</dbReference>
<feature type="compositionally biased region" description="Basic and acidic residues" evidence="5">
    <location>
        <begin position="1432"/>
        <end position="1445"/>
    </location>
</feature>
<comment type="catalytic activity">
    <reaction evidence="1">
        <text>All bonds known to be hydrolyzed by this endopeptidase have arginine in P1 and an acidic residue in P4. P6 is often occupied by an acidic residue or by a hydroxy-amino-acid residue, the phosphorylation of which enhances cleavage.</text>
        <dbReference type="EC" id="3.4.22.49"/>
    </reaction>
</comment>
<feature type="region of interest" description="Disordered" evidence="5">
    <location>
        <begin position="1103"/>
        <end position="1183"/>
    </location>
</feature>
<dbReference type="GO" id="GO:0044732">
    <property type="term" value="C:mitotic spindle pole body"/>
    <property type="evidence" value="ECO:0007669"/>
    <property type="project" value="TreeGrafter"/>
</dbReference>
<feature type="region of interest" description="Disordered" evidence="5">
    <location>
        <begin position="707"/>
        <end position="726"/>
    </location>
</feature>
<keyword evidence="9" id="KW-1185">Reference proteome</keyword>
<reference evidence="7" key="1">
    <citation type="submission" date="2014-06" db="EMBL/GenBank/DDBJ databases">
        <authorList>
            <person name="Ju J."/>
            <person name="Zhang J."/>
        </authorList>
    </citation>
    <scope>NUCLEOTIDE SEQUENCE</scope>
    <source>
        <strain evidence="7">SscI8</strain>
    </source>
</reference>
<gene>
    <name evidence="8" type="primary">SSCI37810.1</name>
    <name evidence="7" type="ORF">SPSC_04304</name>
</gene>
<dbReference type="InterPro" id="IPR005314">
    <property type="entry name" value="Peptidase_C50"/>
</dbReference>
<feature type="compositionally biased region" description="Low complexity" evidence="5">
    <location>
        <begin position="1"/>
        <end position="126"/>
    </location>
</feature>
<dbReference type="GO" id="GO:0072686">
    <property type="term" value="C:mitotic spindle"/>
    <property type="evidence" value="ECO:0007669"/>
    <property type="project" value="TreeGrafter"/>
</dbReference>
<reference evidence="9" key="3">
    <citation type="submission" date="2014-06" db="EMBL/GenBank/DDBJ databases">
        <authorList>
            <person name="Berkman P.J."/>
        </authorList>
    </citation>
    <scope>NUCLEOTIDE SEQUENCE [LARGE SCALE GENOMIC DNA]</scope>
</reference>
<evidence type="ECO:0000313" key="7">
    <source>
        <dbReference type="EMBL" id="CDR88477.1"/>
    </source>
</evidence>
<dbReference type="GO" id="GO:0004197">
    <property type="term" value="F:cysteine-type endopeptidase activity"/>
    <property type="evidence" value="ECO:0007669"/>
    <property type="project" value="InterPro"/>
</dbReference>
<name>A0A0F7S8M3_9BASI</name>
<dbReference type="InterPro" id="IPR030397">
    <property type="entry name" value="SEPARIN_core_dom"/>
</dbReference>
<keyword evidence="4" id="KW-0159">Chromosome partition</keyword>
<reference evidence="8" key="2">
    <citation type="submission" date="2014-06" db="EMBL/GenBank/DDBJ databases">
        <authorList>
            <person name="Berkman J.Paul."/>
        </authorList>
    </citation>
    <scope>NUCLEOTIDE SEQUENCE [LARGE SCALE GENOMIC DNA]</scope>
</reference>
<dbReference type="GO" id="GO:0006508">
    <property type="term" value="P:proteolysis"/>
    <property type="evidence" value="ECO:0007669"/>
    <property type="project" value="InterPro"/>
</dbReference>
<dbReference type="SUPFAM" id="SSF48452">
    <property type="entry name" value="TPR-like"/>
    <property type="match status" value="1"/>
</dbReference>
<dbReference type="PANTHER" id="PTHR12792">
    <property type="entry name" value="EXTRA SPINDLE POLES 1-RELATED"/>
    <property type="match status" value="1"/>
</dbReference>
<feature type="region of interest" description="Disordered" evidence="5">
    <location>
        <begin position="1"/>
        <end position="130"/>
    </location>
</feature>
<evidence type="ECO:0000256" key="1">
    <source>
        <dbReference type="ARBA" id="ARBA00000451"/>
    </source>
</evidence>
<feature type="region of interest" description="Disordered" evidence="5">
    <location>
        <begin position="665"/>
        <end position="686"/>
    </location>
</feature>
<feature type="region of interest" description="Disordered" evidence="5">
    <location>
        <begin position="2218"/>
        <end position="2261"/>
    </location>
</feature>
<feature type="compositionally biased region" description="Low complexity" evidence="5">
    <location>
        <begin position="1401"/>
        <end position="1418"/>
    </location>
</feature>
<feature type="compositionally biased region" description="Low complexity" evidence="5">
    <location>
        <begin position="1133"/>
        <end position="1148"/>
    </location>
</feature>
<feature type="compositionally biased region" description="Polar residues" evidence="5">
    <location>
        <begin position="2243"/>
        <end position="2260"/>
    </location>
</feature>